<dbReference type="InParanoid" id="M0MQN9"/>
<feature type="compositionally biased region" description="Basic and acidic residues" evidence="3">
    <location>
        <begin position="208"/>
        <end position="219"/>
    </location>
</feature>
<dbReference type="STRING" id="1227455.C449_02572"/>
<evidence type="ECO:0000313" key="6">
    <source>
        <dbReference type="Proteomes" id="UP000011669"/>
    </source>
</evidence>
<dbReference type="PANTHER" id="PTHR34236">
    <property type="entry name" value="DIMETHYL SULFOXIDE REDUCTASE TRANSCRIPTIONAL ACTIVATOR"/>
    <property type="match status" value="1"/>
</dbReference>
<keyword evidence="1" id="KW-0805">Transcription regulation</keyword>
<reference evidence="5 6" key="1">
    <citation type="journal article" date="2014" name="PLoS Genet.">
        <title>Phylogenetically driven sequencing of extremely halophilic archaea reveals strategies for static and dynamic osmo-response.</title>
        <authorList>
            <person name="Becker E.A."/>
            <person name="Seitzer P.M."/>
            <person name="Tritt A."/>
            <person name="Larsen D."/>
            <person name="Krusor M."/>
            <person name="Yao A.I."/>
            <person name="Wu D."/>
            <person name="Madern D."/>
            <person name="Eisen J.A."/>
            <person name="Darling A.E."/>
            <person name="Facciotti M.T."/>
        </authorList>
    </citation>
    <scope>NUCLEOTIDE SEQUENCE [LARGE SCALE GENOMIC DNA]</scope>
    <source>
        <strain evidence="5 6">DSM 5350</strain>
    </source>
</reference>
<gene>
    <name evidence="5" type="ORF">C449_02572</name>
</gene>
<dbReference type="InterPro" id="IPR036388">
    <property type="entry name" value="WH-like_DNA-bd_sf"/>
</dbReference>
<dbReference type="RefSeq" id="WP_006076339.1">
    <property type="nucleotide sequence ID" value="NZ_AOMD01000010.1"/>
</dbReference>
<organism evidence="5 6">
    <name type="scientific">Halococcus saccharolyticus DSM 5350</name>
    <dbReference type="NCBI Taxonomy" id="1227455"/>
    <lineage>
        <taxon>Archaea</taxon>
        <taxon>Methanobacteriati</taxon>
        <taxon>Methanobacteriota</taxon>
        <taxon>Stenosarchaea group</taxon>
        <taxon>Halobacteria</taxon>
        <taxon>Halobacteriales</taxon>
        <taxon>Halococcaceae</taxon>
        <taxon>Halococcus</taxon>
    </lineage>
</organism>
<comment type="caution">
    <text evidence="5">The sequence shown here is derived from an EMBL/GenBank/DDBJ whole genome shotgun (WGS) entry which is preliminary data.</text>
</comment>
<evidence type="ECO:0000256" key="2">
    <source>
        <dbReference type="ARBA" id="ARBA00023163"/>
    </source>
</evidence>
<evidence type="ECO:0000259" key="4">
    <source>
        <dbReference type="Pfam" id="PF04967"/>
    </source>
</evidence>
<dbReference type="InterPro" id="IPR007050">
    <property type="entry name" value="HTH_bacterioopsin"/>
</dbReference>
<evidence type="ECO:0000313" key="5">
    <source>
        <dbReference type="EMBL" id="EMA47049.1"/>
    </source>
</evidence>
<protein>
    <submittedName>
        <fullName evidence="5">DNA binding protein</fullName>
    </submittedName>
</protein>
<dbReference type="PANTHER" id="PTHR34236:SF1">
    <property type="entry name" value="DIMETHYL SULFOXIDE REDUCTASE TRANSCRIPTIONAL ACTIVATOR"/>
    <property type="match status" value="1"/>
</dbReference>
<keyword evidence="6" id="KW-1185">Reference proteome</keyword>
<feature type="region of interest" description="Disordered" evidence="3">
    <location>
        <begin position="195"/>
        <end position="219"/>
    </location>
</feature>
<name>M0MQN9_9EURY</name>
<dbReference type="Proteomes" id="UP000011669">
    <property type="component" value="Unassembled WGS sequence"/>
</dbReference>
<accession>M0MQN9</accession>
<feature type="domain" description="HTH bat-type" evidence="4">
    <location>
        <begin position="144"/>
        <end position="195"/>
    </location>
</feature>
<evidence type="ECO:0000256" key="3">
    <source>
        <dbReference type="SAM" id="MobiDB-lite"/>
    </source>
</evidence>
<dbReference type="AlphaFoldDB" id="M0MQN9"/>
<dbReference type="Gene3D" id="1.10.10.10">
    <property type="entry name" value="Winged helix-like DNA-binding domain superfamily/Winged helix DNA-binding domain"/>
    <property type="match status" value="1"/>
</dbReference>
<proteinExistence type="predicted"/>
<evidence type="ECO:0000256" key="1">
    <source>
        <dbReference type="ARBA" id="ARBA00023015"/>
    </source>
</evidence>
<keyword evidence="2" id="KW-0804">Transcription</keyword>
<sequence length="219" mass="24612">MFEAELHLQQHKPCVVSQLAREFDTAIEIAIEELHDELVTFVIELDERLTGVLDRLTDSAQVHHVEGLGDGNFLVTKTSCGAYSAIERNHGILRRPNVVDANSRVYTVLFFRREDLRAMIEAFREIGTVTLGKVAPFEDGGVQLTARQHEVIEHALAAGYFEWPRDVTSDELAAELDISRATLLEHLRKAESKLLTDALDSMPNEPEQSTRSEPELPPK</sequence>
<dbReference type="Pfam" id="PF04967">
    <property type="entry name" value="HTH_10"/>
    <property type="match status" value="1"/>
</dbReference>
<dbReference type="OrthoDB" id="27447at2157"/>
<dbReference type="EMBL" id="AOMD01000010">
    <property type="protein sequence ID" value="EMA47049.1"/>
    <property type="molecule type" value="Genomic_DNA"/>
</dbReference>
<dbReference type="PATRIC" id="fig|1227455.4.peg.525"/>